<evidence type="ECO:0000313" key="2">
    <source>
        <dbReference type="Proteomes" id="UP000251800"/>
    </source>
</evidence>
<name>A0A363ULA4_9GAMM</name>
<organism evidence="1 2">
    <name type="scientific">Abyssibacter profundi</name>
    <dbReference type="NCBI Taxonomy" id="2182787"/>
    <lineage>
        <taxon>Bacteria</taxon>
        <taxon>Pseudomonadati</taxon>
        <taxon>Pseudomonadota</taxon>
        <taxon>Gammaproteobacteria</taxon>
        <taxon>Chromatiales</taxon>
        <taxon>Oceanococcaceae</taxon>
        <taxon>Abyssibacter</taxon>
    </lineage>
</organism>
<protein>
    <submittedName>
        <fullName evidence="1">Uncharacterized protein</fullName>
    </submittedName>
</protein>
<comment type="caution">
    <text evidence="1">The sequence shown here is derived from an EMBL/GenBank/DDBJ whole genome shotgun (WGS) entry which is preliminary data.</text>
</comment>
<keyword evidence="2" id="KW-1185">Reference proteome</keyword>
<dbReference type="RefSeq" id="WP_109719969.1">
    <property type="nucleotide sequence ID" value="NZ_QEQK01000006.1"/>
</dbReference>
<gene>
    <name evidence="1" type="ORF">DEH80_07955</name>
</gene>
<reference evidence="1 2" key="1">
    <citation type="submission" date="2018-05" db="EMBL/GenBank/DDBJ databases">
        <title>Abyssibacter profundi OUC007T gen. nov., sp. nov, a marine bacterium isolated from seawater of the Mariana Trench.</title>
        <authorList>
            <person name="Zhou S."/>
        </authorList>
    </citation>
    <scope>NUCLEOTIDE SEQUENCE [LARGE SCALE GENOMIC DNA]</scope>
    <source>
        <strain evidence="1 2">OUC007</strain>
    </source>
</reference>
<sequence>MKVKDAVTLAKTHVVELFADEDVRNVGLEEVELDIDHKQWLVTIGFSRPWDEPRNTLANLAGGANFPRRSFKMVKISDTSGEVLSVKNREV</sequence>
<dbReference type="OrthoDB" id="9155172at2"/>
<dbReference type="Proteomes" id="UP000251800">
    <property type="component" value="Unassembled WGS sequence"/>
</dbReference>
<accession>A0A363ULA4</accession>
<dbReference type="EMBL" id="QEQK01000006">
    <property type="protein sequence ID" value="PWN56198.1"/>
    <property type="molecule type" value="Genomic_DNA"/>
</dbReference>
<evidence type="ECO:0000313" key="1">
    <source>
        <dbReference type="EMBL" id="PWN56198.1"/>
    </source>
</evidence>
<dbReference type="AlphaFoldDB" id="A0A363ULA4"/>
<proteinExistence type="predicted"/>